<evidence type="ECO:0000313" key="2">
    <source>
        <dbReference type="EMBL" id="KOS06960.1"/>
    </source>
</evidence>
<accession>A0A0M9VIR7</accession>
<dbReference type="Proteomes" id="UP000037755">
    <property type="component" value="Unassembled WGS sequence"/>
</dbReference>
<keyword evidence="1" id="KW-0812">Transmembrane</keyword>
<comment type="caution">
    <text evidence="2">The sequence shown here is derived from an EMBL/GenBank/DDBJ whole genome shotgun (WGS) entry which is preliminary data.</text>
</comment>
<evidence type="ECO:0000256" key="1">
    <source>
        <dbReference type="SAM" id="Phobius"/>
    </source>
</evidence>
<sequence length="170" mass="18978">MAQTKLISHKSHSGSMATFNTAFENNLFDIGESNFGLPDKQMSFTIDSIILLPDDKVVVVSSEKDVYRHYAKSAISFKPGRDTLYNHPLLSQKHKKDSILRVLQPYDAKHKPVLINYDNNKTKKNSLPVAPNDSLGTPNMPLMVAALAALSILFGFVFYMVHKLKSARLA</sequence>
<name>A0A0M9VIR7_9FLAO</name>
<keyword evidence="3" id="KW-1185">Reference proteome</keyword>
<reference evidence="2 3" key="1">
    <citation type="submission" date="2015-08" db="EMBL/GenBank/DDBJ databases">
        <title>Whole genome sequence of Flavobacterium akiainvivens IK-1T, from decaying Wikstroemia oahuensis, an endemic Hawaiian shrub.</title>
        <authorList>
            <person name="Wan X."/>
            <person name="Hou S."/>
            <person name="Saito J."/>
            <person name="Donachie S."/>
        </authorList>
    </citation>
    <scope>NUCLEOTIDE SEQUENCE [LARGE SCALE GENOMIC DNA]</scope>
    <source>
        <strain evidence="2 3">IK-1</strain>
    </source>
</reference>
<gene>
    <name evidence="2" type="ORF">AM493_13655</name>
</gene>
<dbReference type="PATRIC" id="fig|1202724.3.peg.2828"/>
<dbReference type="STRING" id="1202724.AM493_13655"/>
<protein>
    <submittedName>
        <fullName evidence="2">Uncharacterized protein</fullName>
    </submittedName>
</protein>
<dbReference type="EMBL" id="LIYD01000005">
    <property type="protein sequence ID" value="KOS06960.1"/>
    <property type="molecule type" value="Genomic_DNA"/>
</dbReference>
<feature type="transmembrane region" description="Helical" evidence="1">
    <location>
        <begin position="140"/>
        <end position="161"/>
    </location>
</feature>
<proteinExistence type="predicted"/>
<organism evidence="2 3">
    <name type="scientific">Flavobacterium akiainvivens</name>
    <dbReference type="NCBI Taxonomy" id="1202724"/>
    <lineage>
        <taxon>Bacteria</taxon>
        <taxon>Pseudomonadati</taxon>
        <taxon>Bacteroidota</taxon>
        <taxon>Flavobacteriia</taxon>
        <taxon>Flavobacteriales</taxon>
        <taxon>Flavobacteriaceae</taxon>
        <taxon>Flavobacterium</taxon>
    </lineage>
</organism>
<keyword evidence="1" id="KW-1133">Transmembrane helix</keyword>
<dbReference type="AlphaFoldDB" id="A0A0M9VIR7"/>
<evidence type="ECO:0000313" key="3">
    <source>
        <dbReference type="Proteomes" id="UP000037755"/>
    </source>
</evidence>
<keyword evidence="1" id="KW-0472">Membrane</keyword>